<sequence>MSSVAKILRVLIFRTFFFISGINTFSNSQPMDYFVDDETKSQLDRPIEWNTEYNYGRNYKHSEGQEWGTGYNNQYSTANIMKKRPKLEVSPAQWTLPPNIDESKMHAAGMYKMNAGLQHANILPSNILKKQFQEKTGNDAENWHNWPKKSITWPNLLLFKKNQYEKQQIPWWDINNNQPKQKQPFWLGSIGWTGDLGPYGEVPPPPWLS</sequence>
<organism evidence="2 3">
    <name type="scientific">Wuchereria bancrofti</name>
    <dbReference type="NCBI Taxonomy" id="6293"/>
    <lineage>
        <taxon>Eukaryota</taxon>
        <taxon>Metazoa</taxon>
        <taxon>Ecdysozoa</taxon>
        <taxon>Nematoda</taxon>
        <taxon>Chromadorea</taxon>
        <taxon>Rhabditida</taxon>
        <taxon>Spirurina</taxon>
        <taxon>Spiruromorpha</taxon>
        <taxon>Filarioidea</taxon>
        <taxon>Onchocercidae</taxon>
        <taxon>Wuchereria</taxon>
    </lineage>
</organism>
<evidence type="ECO:0000313" key="2">
    <source>
        <dbReference type="Proteomes" id="UP000093561"/>
    </source>
</evidence>
<protein>
    <recommendedName>
        <fullName evidence="4">Secreted protein</fullName>
    </recommendedName>
</protein>
<evidence type="ECO:0000256" key="1">
    <source>
        <dbReference type="SAM" id="SignalP"/>
    </source>
</evidence>
<evidence type="ECO:0000313" key="3">
    <source>
        <dbReference type="WBParaSite" id="mrna-Wban_02688"/>
    </source>
</evidence>
<proteinExistence type="predicted"/>
<feature type="chain" id="PRO_5041936132" description="Secreted protein" evidence="1">
    <location>
        <begin position="29"/>
        <end position="209"/>
    </location>
</feature>
<dbReference type="AlphaFoldDB" id="A0AAF5RU61"/>
<dbReference type="Proteomes" id="UP000093561">
    <property type="component" value="Unassembled WGS sequence"/>
</dbReference>
<feature type="signal peptide" evidence="1">
    <location>
        <begin position="1"/>
        <end position="28"/>
    </location>
</feature>
<keyword evidence="1" id="KW-0732">Signal</keyword>
<name>A0AAF5RU61_WUCBA</name>
<accession>A0AAF5RU61</accession>
<reference evidence="2" key="2">
    <citation type="journal article" date="2016" name="Mol. Ecol.">
        <title>Population genomics of the filarial nematode parasite Wuchereria bancrofti from mosquitoes.</title>
        <authorList>
            <person name="Small S.T."/>
            <person name="Reimer L.J."/>
            <person name="Tisch D.J."/>
            <person name="King C.L."/>
            <person name="Christensen B.M."/>
            <person name="Siba P.M."/>
            <person name="Kazura J.W."/>
            <person name="Serre D."/>
            <person name="Zimmerman P.A."/>
        </authorList>
    </citation>
    <scope>NUCLEOTIDE SEQUENCE</scope>
    <source>
        <strain evidence="2">pt0022</strain>
    </source>
</reference>
<reference evidence="2" key="1">
    <citation type="submission" date="2015-03" db="EMBL/GenBank/DDBJ databases">
        <title>Wuchereria bancrofti Genome Sequencing Papua New Guinea Strain.</title>
        <authorList>
            <person name="Small S.T."/>
            <person name="Serre D."/>
            <person name="Zimmerman P.A."/>
        </authorList>
    </citation>
    <scope>NUCLEOTIDE SEQUENCE [LARGE SCALE GENOMIC DNA]</scope>
    <source>
        <strain evidence="2">pt0022</strain>
    </source>
</reference>
<evidence type="ECO:0008006" key="4">
    <source>
        <dbReference type="Google" id="ProtNLM"/>
    </source>
</evidence>
<reference evidence="3" key="3">
    <citation type="submission" date="2024-02" db="UniProtKB">
        <authorList>
            <consortium name="WormBaseParasite"/>
        </authorList>
    </citation>
    <scope>IDENTIFICATION</scope>
    <source>
        <strain evidence="3">pt0022</strain>
    </source>
</reference>
<dbReference type="WBParaSite" id="mrna-Wban_02688">
    <property type="protein sequence ID" value="mrna-Wban_02688"/>
    <property type="gene ID" value="Wban_02688"/>
</dbReference>